<dbReference type="GeneID" id="136816945"/>
<feature type="coiled-coil region" evidence="1">
    <location>
        <begin position="137"/>
        <end position="164"/>
    </location>
</feature>
<dbReference type="AlphaFoldDB" id="A0A7M5TZJ9"/>
<organism evidence="2 3">
    <name type="scientific">Clytia hemisphaerica</name>
    <dbReference type="NCBI Taxonomy" id="252671"/>
    <lineage>
        <taxon>Eukaryota</taxon>
        <taxon>Metazoa</taxon>
        <taxon>Cnidaria</taxon>
        <taxon>Hydrozoa</taxon>
        <taxon>Hydroidolina</taxon>
        <taxon>Leptothecata</taxon>
        <taxon>Obeliida</taxon>
        <taxon>Clytiidae</taxon>
        <taxon>Clytia</taxon>
    </lineage>
</organism>
<keyword evidence="1" id="KW-0175">Coiled coil</keyword>
<dbReference type="EnsemblMetazoa" id="CLYHEMT004183.2">
    <property type="protein sequence ID" value="CLYHEMP004183.2"/>
    <property type="gene ID" value="CLYHEMG004183"/>
</dbReference>
<evidence type="ECO:0000256" key="1">
    <source>
        <dbReference type="SAM" id="Coils"/>
    </source>
</evidence>
<sequence>MFTSSSVFENHTVELREDYVEVREQPSLLSSYLQQNQIEVDNARVRMNSNRNLYGKQFKAKELYDAKDKEITNAIADNVAIQDKLAMIGKEGSLKAKVRKQEKELKHARKERIYYENMVKQKDYAIKRIQANHEERKMAILDKIRAKDEEIQQLRREIEVQQVEHEAKTFLTNPSKKKKMKR</sequence>
<keyword evidence="3" id="KW-1185">Reference proteome</keyword>
<dbReference type="EnsemblMetazoa" id="CLYHEMT004183.1">
    <property type="protein sequence ID" value="CLYHEMP004183.1"/>
    <property type="gene ID" value="CLYHEMG004183"/>
</dbReference>
<name>A0A7M5TZJ9_9CNID</name>
<evidence type="ECO:0000313" key="3">
    <source>
        <dbReference type="Proteomes" id="UP000594262"/>
    </source>
</evidence>
<evidence type="ECO:0000313" key="2">
    <source>
        <dbReference type="EnsemblMetazoa" id="CLYHEMP004183.2"/>
    </source>
</evidence>
<proteinExistence type="predicted"/>
<accession>A0A7M5TZJ9</accession>
<reference evidence="2" key="1">
    <citation type="submission" date="2021-01" db="UniProtKB">
        <authorList>
            <consortium name="EnsemblMetazoa"/>
        </authorList>
    </citation>
    <scope>IDENTIFICATION</scope>
</reference>
<dbReference type="RefSeq" id="XP_066929391.1">
    <property type="nucleotide sequence ID" value="XM_067073290.1"/>
</dbReference>
<protein>
    <submittedName>
        <fullName evidence="2">Uncharacterized protein</fullName>
    </submittedName>
</protein>
<dbReference type="Proteomes" id="UP000594262">
    <property type="component" value="Unplaced"/>
</dbReference>